<evidence type="ECO:0000256" key="9">
    <source>
        <dbReference type="ARBA" id="ARBA00022848"/>
    </source>
</evidence>
<evidence type="ECO:0000256" key="5">
    <source>
        <dbReference type="ARBA" id="ARBA00022490"/>
    </source>
</evidence>
<feature type="domain" description="N-acetyltransferase" evidence="20">
    <location>
        <begin position="108"/>
        <end position="255"/>
    </location>
</feature>
<dbReference type="Pfam" id="PF00583">
    <property type="entry name" value="Acetyltransf_1"/>
    <property type="match status" value="1"/>
</dbReference>
<feature type="transmembrane region" description="Helical" evidence="19">
    <location>
        <begin position="83"/>
        <end position="103"/>
    </location>
</feature>
<evidence type="ECO:0000256" key="4">
    <source>
        <dbReference type="ARBA" id="ARBA00004496"/>
    </source>
</evidence>
<proteinExistence type="inferred from homology"/>
<evidence type="ECO:0000256" key="17">
    <source>
        <dbReference type="ARBA" id="ARBA00049272"/>
    </source>
</evidence>
<evidence type="ECO:0000256" key="15">
    <source>
        <dbReference type="ARBA" id="ARBA00041029"/>
    </source>
</evidence>
<dbReference type="Proteomes" id="UP000472271">
    <property type="component" value="Chromosome 1"/>
</dbReference>
<dbReference type="Ensembl" id="ENSSORT00005008003.1">
    <property type="protein sequence ID" value="ENSSORP00005007722.1"/>
    <property type="gene ID" value="ENSSORG00005004369.1"/>
</dbReference>
<dbReference type="PROSITE" id="PS51186">
    <property type="entry name" value="GNAT"/>
    <property type="match status" value="1"/>
</dbReference>
<keyword evidence="11" id="KW-0496">Mitochondrion</keyword>
<dbReference type="InterPro" id="IPR000182">
    <property type="entry name" value="GNAT_dom"/>
</dbReference>
<keyword evidence="13" id="KW-0012">Acyltransferase</keyword>
<evidence type="ECO:0000256" key="19">
    <source>
        <dbReference type="SAM" id="Phobius"/>
    </source>
</evidence>
<keyword evidence="12 19" id="KW-0472">Membrane</keyword>
<evidence type="ECO:0000256" key="14">
    <source>
        <dbReference type="ARBA" id="ARBA00039136"/>
    </source>
</evidence>
<dbReference type="GO" id="GO:0031966">
    <property type="term" value="C:mitochondrial membrane"/>
    <property type="evidence" value="ECO:0007669"/>
    <property type="project" value="UniProtKB-SubCell"/>
</dbReference>
<evidence type="ECO:0000256" key="7">
    <source>
        <dbReference type="ARBA" id="ARBA00022692"/>
    </source>
</evidence>
<dbReference type="SUPFAM" id="SSF55729">
    <property type="entry name" value="Acyl-CoA N-acyltransferases (Nat)"/>
    <property type="match status" value="1"/>
</dbReference>
<evidence type="ECO:0000256" key="10">
    <source>
        <dbReference type="ARBA" id="ARBA00022989"/>
    </source>
</evidence>
<comment type="subcellular location">
    <subcellularLocation>
        <location evidence="4">Cytoplasm</location>
    </subcellularLocation>
    <subcellularLocation>
        <location evidence="3">Endoplasmic reticulum membrane</location>
        <topology evidence="3">Single-pass membrane protein</topology>
    </subcellularLocation>
    <subcellularLocation>
        <location evidence="1">Microsome membrane</location>
        <topology evidence="1">Single-pass membrane protein</topology>
    </subcellularLocation>
    <subcellularLocation>
        <location evidence="2">Mitochondrion membrane</location>
        <topology evidence="2">Single-pass membrane protein</topology>
    </subcellularLocation>
</comment>
<dbReference type="CDD" id="cd04301">
    <property type="entry name" value="NAT_SF"/>
    <property type="match status" value="1"/>
</dbReference>
<keyword evidence="22" id="KW-1185">Reference proteome</keyword>
<evidence type="ECO:0000256" key="2">
    <source>
        <dbReference type="ARBA" id="ARBA00004304"/>
    </source>
</evidence>
<evidence type="ECO:0000256" key="3">
    <source>
        <dbReference type="ARBA" id="ARBA00004389"/>
    </source>
</evidence>
<evidence type="ECO:0000256" key="11">
    <source>
        <dbReference type="ARBA" id="ARBA00023128"/>
    </source>
</evidence>
<keyword evidence="10 19" id="KW-1133">Transmembrane helix</keyword>
<organism evidence="21 22">
    <name type="scientific">Sphaeramia orbicularis</name>
    <name type="common">orbiculate cardinalfish</name>
    <dbReference type="NCBI Taxonomy" id="375764"/>
    <lineage>
        <taxon>Eukaryota</taxon>
        <taxon>Metazoa</taxon>
        <taxon>Chordata</taxon>
        <taxon>Craniata</taxon>
        <taxon>Vertebrata</taxon>
        <taxon>Euteleostomi</taxon>
        <taxon>Actinopterygii</taxon>
        <taxon>Neopterygii</taxon>
        <taxon>Teleostei</taxon>
        <taxon>Neoteleostei</taxon>
        <taxon>Acanthomorphata</taxon>
        <taxon>Gobiaria</taxon>
        <taxon>Kurtiformes</taxon>
        <taxon>Apogonoidei</taxon>
        <taxon>Apogonidae</taxon>
        <taxon>Apogoninae</taxon>
        <taxon>Sphaeramia</taxon>
    </lineage>
</organism>
<comment type="catalytic activity">
    <reaction evidence="17">
        <text>L-aspartate + acetyl-CoA = N-acetyl-L-aspartate + CoA + H(+)</text>
        <dbReference type="Rhea" id="RHEA:14165"/>
        <dbReference type="ChEBI" id="CHEBI:15378"/>
        <dbReference type="ChEBI" id="CHEBI:16953"/>
        <dbReference type="ChEBI" id="CHEBI:29991"/>
        <dbReference type="ChEBI" id="CHEBI:57287"/>
        <dbReference type="ChEBI" id="CHEBI:57288"/>
        <dbReference type="EC" id="2.3.1.17"/>
    </reaction>
    <physiologicalReaction direction="left-to-right" evidence="17">
        <dbReference type="Rhea" id="RHEA:14166"/>
    </physiologicalReaction>
</comment>
<evidence type="ECO:0000256" key="8">
    <source>
        <dbReference type="ARBA" id="ARBA00022824"/>
    </source>
</evidence>
<reference evidence="21" key="2">
    <citation type="submission" date="2025-08" db="UniProtKB">
        <authorList>
            <consortium name="Ensembl"/>
        </authorList>
    </citation>
    <scope>IDENTIFICATION</scope>
</reference>
<protein>
    <recommendedName>
        <fullName evidence="15">N-acetylaspartate synthetase</fullName>
        <ecNumber evidence="14">2.3.1.17</ecNumber>
    </recommendedName>
    <alternativeName>
        <fullName evidence="16">N-acetyltransferase 8-like protein</fullName>
    </alternativeName>
</protein>
<name>A0A672YT90_9TELE</name>
<dbReference type="InterPro" id="IPR016181">
    <property type="entry name" value="Acyl_CoA_acyltransferase"/>
</dbReference>
<accession>A0A672YT90</accession>
<dbReference type="GO" id="GO:0005789">
    <property type="term" value="C:endoplasmic reticulum membrane"/>
    <property type="evidence" value="ECO:0007669"/>
    <property type="project" value="UniProtKB-SubCell"/>
</dbReference>
<keyword evidence="9" id="KW-0492">Microsome</keyword>
<keyword evidence="6" id="KW-0808">Transferase</keyword>
<dbReference type="GO" id="GO:0017188">
    <property type="term" value="F:L-aspartate N-acetyltransferase activity"/>
    <property type="evidence" value="ECO:0007669"/>
    <property type="project" value="UniProtKB-EC"/>
</dbReference>
<evidence type="ECO:0000256" key="12">
    <source>
        <dbReference type="ARBA" id="ARBA00023136"/>
    </source>
</evidence>
<keyword evidence="7 19" id="KW-0812">Transmembrane</keyword>
<gene>
    <name evidence="21" type="primary">LOC115426710</name>
</gene>
<comment type="similarity">
    <text evidence="18">Belongs to the NAT8 family.</text>
</comment>
<dbReference type="InParanoid" id="A0A672YT90"/>
<evidence type="ECO:0000259" key="20">
    <source>
        <dbReference type="PROSITE" id="PS51186"/>
    </source>
</evidence>
<reference evidence="21" key="3">
    <citation type="submission" date="2025-09" db="UniProtKB">
        <authorList>
            <consortium name="Ensembl"/>
        </authorList>
    </citation>
    <scope>IDENTIFICATION</scope>
</reference>
<keyword evidence="5" id="KW-0963">Cytoplasm</keyword>
<reference evidence="21" key="1">
    <citation type="submission" date="2019-06" db="EMBL/GenBank/DDBJ databases">
        <authorList>
            <consortium name="Wellcome Sanger Institute Data Sharing"/>
        </authorList>
    </citation>
    <scope>NUCLEOTIDE SEQUENCE [LARGE SCALE GENOMIC DNA]</scope>
</reference>
<dbReference type="InterPro" id="IPR050769">
    <property type="entry name" value="NAT_camello-type"/>
</dbReference>
<dbReference type="PANTHER" id="PTHR13947:SF11">
    <property type="entry name" value="N-ACETYLASPARTATE SYNTHETASE"/>
    <property type="match status" value="1"/>
</dbReference>
<evidence type="ECO:0000256" key="16">
    <source>
        <dbReference type="ARBA" id="ARBA00043248"/>
    </source>
</evidence>
<sequence length="267" mass="29731">LSSSSNLPASIPLELHGVDQPYLVENTPIMDDDKLGKTEAHSIVVRSFEPSDKLEVQRIFYEGMMEMVSDTAFRGLRHHPESLLLYAAFTIGCLVITQCWWVIGLLPVSVLCARYFCSRRVIHAYLDCALQTDMGDVEGFYMKSPDSCLWVAVLEGKVVGLVAAVGHRTQTGTVELQRMSVDQNCRRRGVGMVLGRKVLEYAVTGGYSTVVLGTTAYNSAAHRLYQSLGFSCVGVTNGYTAPGTRQSVLERVFYRVRHHHYSLDEEQ</sequence>
<dbReference type="Gene3D" id="3.40.630.30">
    <property type="match status" value="1"/>
</dbReference>
<evidence type="ECO:0000256" key="6">
    <source>
        <dbReference type="ARBA" id="ARBA00022679"/>
    </source>
</evidence>
<evidence type="ECO:0000256" key="1">
    <source>
        <dbReference type="ARBA" id="ARBA00004111"/>
    </source>
</evidence>
<dbReference type="AlphaFoldDB" id="A0A672YT90"/>
<dbReference type="PANTHER" id="PTHR13947">
    <property type="entry name" value="GNAT FAMILY N-ACETYLTRANSFERASE"/>
    <property type="match status" value="1"/>
</dbReference>
<evidence type="ECO:0000313" key="21">
    <source>
        <dbReference type="Ensembl" id="ENSSORP00005007722.1"/>
    </source>
</evidence>
<evidence type="ECO:0000313" key="22">
    <source>
        <dbReference type="Proteomes" id="UP000472271"/>
    </source>
</evidence>
<dbReference type="EC" id="2.3.1.17" evidence="14"/>
<evidence type="ECO:0000256" key="13">
    <source>
        <dbReference type="ARBA" id="ARBA00023315"/>
    </source>
</evidence>
<keyword evidence="8" id="KW-0256">Endoplasmic reticulum</keyword>
<evidence type="ECO:0000256" key="18">
    <source>
        <dbReference type="ARBA" id="ARBA00093466"/>
    </source>
</evidence>